<protein>
    <submittedName>
        <fullName evidence="6">Glycosyltransferase involved in cell wall biosynthesis</fullName>
    </submittedName>
</protein>
<evidence type="ECO:0000256" key="1">
    <source>
        <dbReference type="ARBA" id="ARBA00009481"/>
    </source>
</evidence>
<reference evidence="6 7" key="1">
    <citation type="submission" date="2023-07" db="EMBL/GenBank/DDBJ databases">
        <title>Sorghum-associated microbial communities from plants grown in Nebraska, USA.</title>
        <authorList>
            <person name="Schachtman D."/>
        </authorList>
    </citation>
    <scope>NUCLEOTIDE SEQUENCE [LARGE SCALE GENOMIC DNA]</scope>
    <source>
        <strain evidence="6 7">BE187</strain>
    </source>
</reference>
<keyword evidence="2" id="KW-0328">Glycosyltransferase</keyword>
<feature type="domain" description="Glycosyl transferase family 1" evidence="4">
    <location>
        <begin position="180"/>
        <end position="334"/>
    </location>
</feature>
<dbReference type="EMBL" id="JAVDVW010000001">
    <property type="protein sequence ID" value="MDR7098305.1"/>
    <property type="molecule type" value="Genomic_DNA"/>
</dbReference>
<evidence type="ECO:0000256" key="2">
    <source>
        <dbReference type="ARBA" id="ARBA00022676"/>
    </source>
</evidence>
<dbReference type="Proteomes" id="UP001267878">
    <property type="component" value="Unassembled WGS sequence"/>
</dbReference>
<keyword evidence="3" id="KW-0808">Transferase</keyword>
<dbReference type="InterPro" id="IPR001296">
    <property type="entry name" value="Glyco_trans_1"/>
</dbReference>
<feature type="domain" description="Glycosyltransferase subfamily 4-like N-terminal" evidence="5">
    <location>
        <begin position="82"/>
        <end position="168"/>
    </location>
</feature>
<keyword evidence="7" id="KW-1185">Reference proteome</keyword>
<proteinExistence type="inferred from homology"/>
<evidence type="ECO:0000259" key="4">
    <source>
        <dbReference type="Pfam" id="PF00534"/>
    </source>
</evidence>
<evidence type="ECO:0000259" key="5">
    <source>
        <dbReference type="Pfam" id="PF13439"/>
    </source>
</evidence>
<name>A0ABU1VLF0_9GAMM</name>
<evidence type="ECO:0000313" key="6">
    <source>
        <dbReference type="EMBL" id="MDR7098305.1"/>
    </source>
</evidence>
<sequence>MIDGHRGNRQTVTMVGTSPAAQGGVAAVVRALTSSVLSNRYVIDYVETHAEGGTLLKLAIAVKAWVTLQFRLLTSVGGLVHVHIASRASFWRKCFLLLPALAMRKPVLLHLHGGEFKVFYERESSTLAKHVIRYVFEAAAGVIVLSTGWKQWVERSFPRSKVRVIYNPAPDVARSAYVREPATLLFLGKLGEKKGVNDLLRAVAMLVPEFGEIRLLLGGDGDVMGANQLARKLEIVEYVEFLGWVSGQRKQELLEQCAAFVLPSYNEGLPMGLLEAMAYGMPVVTTPVGGIPEAVTDGMEGFLVEPGDIDALADRLARLLRDEALRSEMGTAGARKVSSTFAMERIIPQWVALYSEHGIAPAGDPGKANG</sequence>
<dbReference type="RefSeq" id="WP_310052061.1">
    <property type="nucleotide sequence ID" value="NZ_JAVDVW010000001.1"/>
</dbReference>
<organism evidence="6 7">
    <name type="scientific">Agrilutibacter niabensis</name>
    <dbReference type="NCBI Taxonomy" id="380628"/>
    <lineage>
        <taxon>Bacteria</taxon>
        <taxon>Pseudomonadati</taxon>
        <taxon>Pseudomonadota</taxon>
        <taxon>Gammaproteobacteria</taxon>
        <taxon>Lysobacterales</taxon>
        <taxon>Lysobacteraceae</taxon>
        <taxon>Agrilutibacter</taxon>
    </lineage>
</organism>
<dbReference type="InterPro" id="IPR028098">
    <property type="entry name" value="Glyco_trans_4-like_N"/>
</dbReference>
<comment type="caution">
    <text evidence="6">The sequence shown here is derived from an EMBL/GenBank/DDBJ whole genome shotgun (WGS) entry which is preliminary data.</text>
</comment>
<dbReference type="SUPFAM" id="SSF53756">
    <property type="entry name" value="UDP-Glycosyltransferase/glycogen phosphorylase"/>
    <property type="match status" value="1"/>
</dbReference>
<gene>
    <name evidence="6" type="ORF">J2X04_000652</name>
</gene>
<comment type="similarity">
    <text evidence="1">Belongs to the glycosyltransferase group 1 family. Glycosyltransferase 4 subfamily.</text>
</comment>
<evidence type="ECO:0000313" key="7">
    <source>
        <dbReference type="Proteomes" id="UP001267878"/>
    </source>
</evidence>
<dbReference type="PANTHER" id="PTHR12526:SF640">
    <property type="entry name" value="COLANIC ACID BIOSYNTHESIS GLYCOSYLTRANSFERASE WCAL-RELATED"/>
    <property type="match status" value="1"/>
</dbReference>
<dbReference type="CDD" id="cd03801">
    <property type="entry name" value="GT4_PimA-like"/>
    <property type="match status" value="1"/>
</dbReference>
<evidence type="ECO:0000256" key="3">
    <source>
        <dbReference type="ARBA" id="ARBA00022679"/>
    </source>
</evidence>
<dbReference type="Pfam" id="PF00534">
    <property type="entry name" value="Glycos_transf_1"/>
    <property type="match status" value="1"/>
</dbReference>
<accession>A0ABU1VLF0</accession>
<dbReference type="PANTHER" id="PTHR12526">
    <property type="entry name" value="GLYCOSYLTRANSFERASE"/>
    <property type="match status" value="1"/>
</dbReference>
<dbReference type="Gene3D" id="3.40.50.2000">
    <property type="entry name" value="Glycogen Phosphorylase B"/>
    <property type="match status" value="2"/>
</dbReference>
<dbReference type="Pfam" id="PF13439">
    <property type="entry name" value="Glyco_transf_4"/>
    <property type="match status" value="1"/>
</dbReference>